<protein>
    <submittedName>
        <fullName evidence="1">Uncharacterized protein</fullName>
    </submittedName>
</protein>
<evidence type="ECO:0000313" key="2">
    <source>
        <dbReference type="Proteomes" id="UP000540412"/>
    </source>
</evidence>
<accession>A0A7W9PES3</accession>
<sequence length="35" mass="4069">MSELCWSGNLQACYAHRVYIHTMAQQKIAVYLLLL</sequence>
<proteinExistence type="predicted"/>
<evidence type="ECO:0000313" key="1">
    <source>
        <dbReference type="EMBL" id="MBB5914333.1"/>
    </source>
</evidence>
<dbReference type="EMBL" id="JACHIT010000001">
    <property type="protein sequence ID" value="MBB5914333.1"/>
    <property type="molecule type" value="Genomic_DNA"/>
</dbReference>
<organism evidence="1 2">
    <name type="scientific">Nocardia transvalensis</name>
    <dbReference type="NCBI Taxonomy" id="37333"/>
    <lineage>
        <taxon>Bacteria</taxon>
        <taxon>Bacillati</taxon>
        <taxon>Actinomycetota</taxon>
        <taxon>Actinomycetes</taxon>
        <taxon>Mycobacteriales</taxon>
        <taxon>Nocardiaceae</taxon>
        <taxon>Nocardia</taxon>
    </lineage>
</organism>
<dbReference type="Proteomes" id="UP000540412">
    <property type="component" value="Unassembled WGS sequence"/>
</dbReference>
<dbReference type="AlphaFoldDB" id="A0A7W9PES3"/>
<name>A0A7W9PES3_9NOCA</name>
<comment type="caution">
    <text evidence="1">The sequence shown here is derived from an EMBL/GenBank/DDBJ whole genome shotgun (WGS) entry which is preliminary data.</text>
</comment>
<reference evidence="1 2" key="1">
    <citation type="submission" date="2020-08" db="EMBL/GenBank/DDBJ databases">
        <title>Sequencing the genomes of 1000 actinobacteria strains.</title>
        <authorList>
            <person name="Klenk H.-P."/>
        </authorList>
    </citation>
    <scope>NUCLEOTIDE SEQUENCE [LARGE SCALE GENOMIC DNA]</scope>
    <source>
        <strain evidence="1 2">DSM 43582</strain>
    </source>
</reference>
<keyword evidence="2" id="KW-1185">Reference proteome</keyword>
<gene>
    <name evidence="1" type="ORF">BJY24_003200</name>
</gene>